<feature type="domain" description="Mechanosensitive ion channel transmembrane helices 2/3" evidence="10">
    <location>
        <begin position="72"/>
        <end position="112"/>
    </location>
</feature>
<feature type="transmembrane region" description="Helical" evidence="7">
    <location>
        <begin position="31"/>
        <end position="52"/>
    </location>
</feature>
<keyword evidence="6 7" id="KW-0472">Membrane</keyword>
<evidence type="ECO:0000313" key="12">
    <source>
        <dbReference type="Proteomes" id="UP000064844"/>
    </source>
</evidence>
<comment type="subcellular location">
    <subcellularLocation>
        <location evidence="1">Cell membrane</location>
        <topology evidence="1">Multi-pass membrane protein</topology>
    </subcellularLocation>
</comment>
<reference evidence="12" key="2">
    <citation type="submission" date="2015-04" db="EMBL/GenBank/DDBJ databases">
        <title>A butyrogenic pathway from the amino acid lysine in a human gut commensal.</title>
        <authorList>
            <person name="de Vos W.M."/>
            <person name="Bui N.T.P."/>
            <person name="Plugge C.M."/>
            <person name="Ritari J."/>
        </authorList>
    </citation>
    <scope>NUCLEOTIDE SEQUENCE [LARGE SCALE GENOMIC DNA]</scope>
    <source>
        <strain evidence="12">AF211</strain>
    </source>
</reference>
<dbReference type="Pfam" id="PF00924">
    <property type="entry name" value="MS_channel_2nd"/>
    <property type="match status" value="1"/>
</dbReference>
<dbReference type="STRING" id="1297617.IB211_02217c"/>
<dbReference type="GO" id="GO:0005886">
    <property type="term" value="C:plasma membrane"/>
    <property type="evidence" value="ECO:0007669"/>
    <property type="project" value="UniProtKB-SubCell"/>
</dbReference>
<keyword evidence="4 7" id="KW-0812">Transmembrane</keyword>
<evidence type="ECO:0000256" key="5">
    <source>
        <dbReference type="ARBA" id="ARBA00022989"/>
    </source>
</evidence>
<dbReference type="PANTHER" id="PTHR30221:SF1">
    <property type="entry name" value="SMALL-CONDUCTANCE MECHANOSENSITIVE CHANNEL"/>
    <property type="match status" value="1"/>
</dbReference>
<dbReference type="Pfam" id="PF21088">
    <property type="entry name" value="MS_channel_1st"/>
    <property type="match status" value="1"/>
</dbReference>
<dbReference type="InterPro" id="IPR006686">
    <property type="entry name" value="MscS_channel_CS"/>
</dbReference>
<dbReference type="Proteomes" id="UP000064844">
    <property type="component" value="Chromosome"/>
</dbReference>
<dbReference type="InterPro" id="IPR023408">
    <property type="entry name" value="MscS_beta-dom_sf"/>
</dbReference>
<keyword evidence="3" id="KW-1003">Cell membrane</keyword>
<dbReference type="Pfam" id="PF21082">
    <property type="entry name" value="MS_channel_3rd"/>
    <property type="match status" value="1"/>
</dbReference>
<evidence type="ECO:0000256" key="3">
    <source>
        <dbReference type="ARBA" id="ARBA00022475"/>
    </source>
</evidence>
<dbReference type="GO" id="GO:0008381">
    <property type="term" value="F:mechanosensitive monoatomic ion channel activity"/>
    <property type="evidence" value="ECO:0007669"/>
    <property type="project" value="InterPro"/>
</dbReference>
<reference evidence="11 12" key="1">
    <citation type="journal article" date="2015" name="Nat. Commun.">
        <title>Production of butyrate from lysine and the Amadori product fructoselysine by a human gut commensal.</title>
        <authorList>
            <person name="Bui T.P."/>
            <person name="Ritari J."/>
            <person name="Boeren S."/>
            <person name="de Waard P."/>
            <person name="Plugge C.M."/>
            <person name="de Vos W.M."/>
        </authorList>
    </citation>
    <scope>NUCLEOTIDE SEQUENCE [LARGE SCALE GENOMIC DNA]</scope>
    <source>
        <strain evidence="11 12">AF211</strain>
    </source>
</reference>
<dbReference type="InterPro" id="IPR011014">
    <property type="entry name" value="MscS_channel_TM-2"/>
</dbReference>
<evidence type="ECO:0000313" key="11">
    <source>
        <dbReference type="EMBL" id="ALP94608.1"/>
    </source>
</evidence>
<dbReference type="SUPFAM" id="SSF50182">
    <property type="entry name" value="Sm-like ribonucleoproteins"/>
    <property type="match status" value="1"/>
</dbReference>
<dbReference type="InterPro" id="IPR010920">
    <property type="entry name" value="LSM_dom_sf"/>
</dbReference>
<dbReference type="SUPFAM" id="SSF82861">
    <property type="entry name" value="Mechanosensitive channel protein MscS (YggB), transmembrane region"/>
    <property type="match status" value="1"/>
</dbReference>
<protein>
    <submittedName>
        <fullName evidence="11">Small-conductance mechanosensitive channel</fullName>
    </submittedName>
</protein>
<dbReference type="AlphaFoldDB" id="A0A0S2W6H3"/>
<dbReference type="Gene3D" id="1.10.287.1260">
    <property type="match status" value="1"/>
</dbReference>
<evidence type="ECO:0000259" key="10">
    <source>
        <dbReference type="Pfam" id="PF21088"/>
    </source>
</evidence>
<dbReference type="EMBL" id="CP011307">
    <property type="protein sequence ID" value="ALP94608.1"/>
    <property type="molecule type" value="Genomic_DNA"/>
</dbReference>
<feature type="transmembrane region" description="Helical" evidence="7">
    <location>
        <begin position="97"/>
        <end position="119"/>
    </location>
</feature>
<dbReference type="KEGG" id="ibu:IB211_02217c"/>
<dbReference type="Gene3D" id="2.30.30.60">
    <property type="match status" value="1"/>
</dbReference>
<evidence type="ECO:0000259" key="9">
    <source>
        <dbReference type="Pfam" id="PF21082"/>
    </source>
</evidence>
<dbReference type="SUPFAM" id="SSF82689">
    <property type="entry name" value="Mechanosensitive channel protein MscS (YggB), C-terminal domain"/>
    <property type="match status" value="1"/>
</dbReference>
<evidence type="ECO:0000256" key="6">
    <source>
        <dbReference type="ARBA" id="ARBA00023136"/>
    </source>
</evidence>
<name>A0A0S2W6H3_9FIRM</name>
<dbReference type="InterPro" id="IPR011066">
    <property type="entry name" value="MscS_channel_C_sf"/>
</dbReference>
<dbReference type="Gene3D" id="3.30.70.100">
    <property type="match status" value="1"/>
</dbReference>
<comment type="similarity">
    <text evidence="2">Belongs to the MscS (TC 1.A.23) family.</text>
</comment>
<feature type="domain" description="Mechanosensitive ion channel MscS C-terminal" evidence="9">
    <location>
        <begin position="186"/>
        <end position="267"/>
    </location>
</feature>
<evidence type="ECO:0000256" key="4">
    <source>
        <dbReference type="ARBA" id="ARBA00022692"/>
    </source>
</evidence>
<keyword evidence="12" id="KW-1185">Reference proteome</keyword>
<keyword evidence="5 7" id="KW-1133">Transmembrane helix</keyword>
<gene>
    <name evidence="11" type="ORF">IB211_02217c</name>
</gene>
<feature type="domain" description="Mechanosensitive ion channel MscS" evidence="8">
    <location>
        <begin position="114"/>
        <end position="179"/>
    </location>
</feature>
<evidence type="ECO:0000256" key="2">
    <source>
        <dbReference type="ARBA" id="ARBA00008017"/>
    </source>
</evidence>
<proteinExistence type="inferred from homology"/>
<feature type="transmembrane region" description="Helical" evidence="7">
    <location>
        <begin position="72"/>
        <end position="91"/>
    </location>
</feature>
<evidence type="ECO:0000256" key="7">
    <source>
        <dbReference type="SAM" id="Phobius"/>
    </source>
</evidence>
<evidence type="ECO:0000259" key="8">
    <source>
        <dbReference type="Pfam" id="PF00924"/>
    </source>
</evidence>
<sequence length="286" mass="31796">MSDILPLESTSPEEVTETFERISSSMTWSKALYVALLFVICVVGMRLVISILDRTMTRLRIEPTVHKFTRSCLKVIMWMVTLLVLAGYIGIPVDSFVAVLGIIGVALSLALQGILSNLAGGIMVMVSKPFAVGDYVDAAGLSGTVAEIGLVYTRLKTIDNKIIFVPNGEISGEKITNYNSQDRRRVDLSFAVSYEDDPERVKQVIREVVGAHPKALFTPEPFVRTTALGDSSVSYTLRVWCATEDYWELYYDLLEQVRAAFDRNGIGLTYNHLNVHLISNPVEKDH</sequence>
<dbReference type="RefSeq" id="WP_242857328.1">
    <property type="nucleotide sequence ID" value="NZ_CP011307.1"/>
</dbReference>
<accession>A0A0S2W6H3</accession>
<dbReference type="InterPro" id="IPR045275">
    <property type="entry name" value="MscS_archaea/bacteria_type"/>
</dbReference>
<dbReference type="InterPro" id="IPR049142">
    <property type="entry name" value="MS_channel_1st"/>
</dbReference>
<dbReference type="InterPro" id="IPR006685">
    <property type="entry name" value="MscS_channel_2nd"/>
</dbReference>
<dbReference type="eggNOG" id="COG0668">
    <property type="taxonomic scope" value="Bacteria"/>
</dbReference>
<dbReference type="InterPro" id="IPR049278">
    <property type="entry name" value="MS_channel_C"/>
</dbReference>
<dbReference type="PROSITE" id="PS01246">
    <property type="entry name" value="UPF0003"/>
    <property type="match status" value="1"/>
</dbReference>
<dbReference type="PANTHER" id="PTHR30221">
    <property type="entry name" value="SMALL-CONDUCTANCE MECHANOSENSITIVE CHANNEL"/>
    <property type="match status" value="1"/>
</dbReference>
<evidence type="ECO:0000256" key="1">
    <source>
        <dbReference type="ARBA" id="ARBA00004651"/>
    </source>
</evidence>
<organism evidence="11 12">
    <name type="scientific">Intestinimonas butyriciproducens</name>
    <dbReference type="NCBI Taxonomy" id="1297617"/>
    <lineage>
        <taxon>Bacteria</taxon>
        <taxon>Bacillati</taxon>
        <taxon>Bacillota</taxon>
        <taxon>Clostridia</taxon>
        <taxon>Eubacteriales</taxon>
        <taxon>Intestinimonas</taxon>
    </lineage>
</organism>